<comment type="similarity">
    <text evidence="1">Belongs to the metallo-dependent hydrolases superfamily. Peptidase M19 family.</text>
</comment>
<dbReference type="PROSITE" id="PS51365">
    <property type="entry name" value="RENAL_DIPEPTIDASE_2"/>
    <property type="match status" value="1"/>
</dbReference>
<dbReference type="GO" id="GO:0046872">
    <property type="term" value="F:metal ion binding"/>
    <property type="evidence" value="ECO:0007669"/>
    <property type="project" value="UniProtKB-UniRule"/>
</dbReference>
<dbReference type="CDD" id="cd01301">
    <property type="entry name" value="rDP_like"/>
    <property type="match status" value="1"/>
</dbReference>
<keyword evidence="2" id="KW-0812">Transmembrane</keyword>
<keyword evidence="1" id="KW-0645">Protease</keyword>
<dbReference type="GeneID" id="28975957"/>
<keyword evidence="2" id="KW-1133">Transmembrane helix</keyword>
<name>A0A194SD13_RHOGW</name>
<keyword evidence="2" id="KW-0472">Membrane</keyword>
<dbReference type="STRING" id="578459.A0A194SD13"/>
<organism evidence="3 4">
    <name type="scientific">Rhodotorula graminis (strain WP1)</name>
    <dbReference type="NCBI Taxonomy" id="578459"/>
    <lineage>
        <taxon>Eukaryota</taxon>
        <taxon>Fungi</taxon>
        <taxon>Dikarya</taxon>
        <taxon>Basidiomycota</taxon>
        <taxon>Pucciniomycotina</taxon>
        <taxon>Microbotryomycetes</taxon>
        <taxon>Sporidiobolales</taxon>
        <taxon>Sporidiobolaceae</taxon>
        <taxon>Rhodotorula</taxon>
    </lineage>
</organism>
<dbReference type="SUPFAM" id="SSF51556">
    <property type="entry name" value="Metallo-dependent hydrolases"/>
    <property type="match status" value="1"/>
</dbReference>
<keyword evidence="1" id="KW-0482">Metalloprotease</keyword>
<reference evidence="3 4" key="1">
    <citation type="journal article" date="2015" name="Front. Microbiol.">
        <title>Genome sequence of the plant growth promoting endophytic yeast Rhodotorula graminis WP1.</title>
        <authorList>
            <person name="Firrincieli A."/>
            <person name="Otillar R."/>
            <person name="Salamov A."/>
            <person name="Schmutz J."/>
            <person name="Khan Z."/>
            <person name="Redman R.S."/>
            <person name="Fleck N.D."/>
            <person name="Lindquist E."/>
            <person name="Grigoriev I.V."/>
            <person name="Doty S.L."/>
        </authorList>
    </citation>
    <scope>NUCLEOTIDE SEQUENCE [LARGE SCALE GENOMIC DNA]</scope>
    <source>
        <strain evidence="3 4">WP1</strain>
    </source>
</reference>
<comment type="cofactor">
    <cofactor evidence="1">
        <name>Zn(2+)</name>
        <dbReference type="ChEBI" id="CHEBI:29105"/>
    </cofactor>
</comment>
<evidence type="ECO:0000256" key="1">
    <source>
        <dbReference type="RuleBase" id="RU341113"/>
    </source>
</evidence>
<protein>
    <recommendedName>
        <fullName evidence="1">Dipeptidase</fullName>
        <ecNumber evidence="1">3.4.13.19</ecNumber>
    </recommendedName>
</protein>
<feature type="non-terminal residue" evidence="3">
    <location>
        <position position="1"/>
    </location>
</feature>
<dbReference type="InterPro" id="IPR008257">
    <property type="entry name" value="Pept_M19"/>
</dbReference>
<dbReference type="OMA" id="CDHPRNI"/>
<dbReference type="Proteomes" id="UP000053890">
    <property type="component" value="Unassembled WGS sequence"/>
</dbReference>
<evidence type="ECO:0000313" key="4">
    <source>
        <dbReference type="Proteomes" id="UP000053890"/>
    </source>
</evidence>
<evidence type="ECO:0000256" key="2">
    <source>
        <dbReference type="SAM" id="Phobius"/>
    </source>
</evidence>
<dbReference type="OrthoDB" id="445695at2759"/>
<dbReference type="RefSeq" id="XP_018274384.1">
    <property type="nucleotide sequence ID" value="XM_018415509.1"/>
</dbReference>
<comment type="catalytic activity">
    <reaction evidence="1">
        <text>an L-aminoacyl-L-amino acid + H2O = 2 an L-alpha-amino acid</text>
        <dbReference type="Rhea" id="RHEA:48940"/>
        <dbReference type="ChEBI" id="CHEBI:15377"/>
        <dbReference type="ChEBI" id="CHEBI:59869"/>
        <dbReference type="ChEBI" id="CHEBI:77460"/>
        <dbReference type="EC" id="3.4.13.19"/>
    </reaction>
</comment>
<proteinExistence type="inferred from homology"/>
<dbReference type="GO" id="GO:0006508">
    <property type="term" value="P:proteolysis"/>
    <property type="evidence" value="ECO:0007669"/>
    <property type="project" value="UniProtKB-KW"/>
</dbReference>
<keyword evidence="1" id="KW-0378">Hydrolase</keyword>
<evidence type="ECO:0000313" key="3">
    <source>
        <dbReference type="EMBL" id="KPV78335.1"/>
    </source>
</evidence>
<dbReference type="InterPro" id="IPR032466">
    <property type="entry name" value="Metal_Hydrolase"/>
</dbReference>
<feature type="transmembrane region" description="Helical" evidence="2">
    <location>
        <begin position="27"/>
        <end position="46"/>
    </location>
</feature>
<keyword evidence="1" id="KW-0224">Dipeptidase</keyword>
<keyword evidence="1" id="KW-0862">Zinc</keyword>
<accession>A0A194SD13</accession>
<dbReference type="PANTHER" id="PTHR10443">
    <property type="entry name" value="MICROSOMAL DIPEPTIDASE"/>
    <property type="match status" value="1"/>
</dbReference>
<dbReference type="Pfam" id="PF01244">
    <property type="entry name" value="Peptidase_M19"/>
    <property type="match status" value="2"/>
</dbReference>
<sequence>MRGLQLDSAAQQLAPPQSLFRLRLDRVVAVLVLIGLAIISSTPSLGEWATSLKQAIKPLPKDPHARALALMEQAPVIDGHIDLPILARWYYANDLDAFDLNKETRGQVDVPRLRQGRVGGFFHSVFVPCPEDVGYPVDAGSNFTAPSHRVRDTLEQIDTARLIIDKYSADLEFTPTVSSWRRAMKRGKIGGMLGVEGGHQLGASLSTLRTYFSLGVRYVTLTHTCHSAVADSCGSQSAPLEPHWGGLSSFGRAFVREANRLGMAVDLSHTHPKTASDVLSLSAAPPIFSHSNARGVHDVVRNVPDAVLRRIGSIDPARRGKFNLSMDGERGRGWGADSGEVDKEVPSGDAIVMLNFSPSFVSEFPDGKGRRADVEAMADHADYIGKLAGREHVGIGSDFDGIEAVPEGLEDTSKYPNLVAELIKRGWSDKEIKGLTSENVLRVLEKVEKVAHSQRHLAPAHDVFEGRTDLVKHEKAPGQ</sequence>
<dbReference type="GO" id="GO:0070573">
    <property type="term" value="F:metallodipeptidase activity"/>
    <property type="evidence" value="ECO:0007669"/>
    <property type="project" value="InterPro"/>
</dbReference>
<keyword evidence="4" id="KW-1185">Reference proteome</keyword>
<dbReference type="Gene3D" id="3.20.20.140">
    <property type="entry name" value="Metal-dependent hydrolases"/>
    <property type="match status" value="2"/>
</dbReference>
<dbReference type="AlphaFoldDB" id="A0A194SD13"/>
<dbReference type="EMBL" id="KQ474073">
    <property type="protein sequence ID" value="KPV78335.1"/>
    <property type="molecule type" value="Genomic_DNA"/>
</dbReference>
<dbReference type="PANTHER" id="PTHR10443:SF12">
    <property type="entry name" value="DIPEPTIDASE"/>
    <property type="match status" value="1"/>
</dbReference>
<dbReference type="EC" id="3.4.13.19" evidence="1"/>
<keyword evidence="1" id="KW-0479">Metal-binding</keyword>
<gene>
    <name evidence="3" type="ORF">RHOBADRAFT_50812</name>
</gene>